<organism evidence="8 9">
    <name type="scientific">Citrullus colocynthis</name>
    <name type="common">colocynth</name>
    <dbReference type="NCBI Taxonomy" id="252529"/>
    <lineage>
        <taxon>Eukaryota</taxon>
        <taxon>Viridiplantae</taxon>
        <taxon>Streptophyta</taxon>
        <taxon>Embryophyta</taxon>
        <taxon>Tracheophyta</taxon>
        <taxon>Spermatophyta</taxon>
        <taxon>Magnoliopsida</taxon>
        <taxon>eudicotyledons</taxon>
        <taxon>Gunneridae</taxon>
        <taxon>Pentapetalae</taxon>
        <taxon>rosids</taxon>
        <taxon>fabids</taxon>
        <taxon>Cucurbitales</taxon>
        <taxon>Cucurbitaceae</taxon>
        <taxon>Benincaseae</taxon>
        <taxon>Citrullus</taxon>
    </lineage>
</organism>
<dbReference type="Proteomes" id="UP001642487">
    <property type="component" value="Chromosome 6"/>
</dbReference>
<dbReference type="InterPro" id="IPR010264">
    <property type="entry name" value="Self-incomp_S1"/>
</dbReference>
<comment type="similarity">
    <text evidence="2 6">Belongs to the plant self-incompatibility (S1) protein family.</text>
</comment>
<gene>
    <name evidence="7" type="ORF">CITCOLO1_LOCUS16196</name>
    <name evidence="8" type="ORF">CITCOLO1_LOCUS16197</name>
</gene>
<evidence type="ECO:0000313" key="9">
    <source>
        <dbReference type="Proteomes" id="UP001642487"/>
    </source>
</evidence>
<evidence type="ECO:0000256" key="3">
    <source>
        <dbReference type="ARBA" id="ARBA00022471"/>
    </source>
</evidence>
<keyword evidence="3 6" id="KW-0713">Self-incompatibility</keyword>
<feature type="signal peptide" evidence="6">
    <location>
        <begin position="1"/>
        <end position="23"/>
    </location>
</feature>
<sequence>MHQLVLLLFGLLLIAFQPMVGSAVRQPNRSLIVIPKYRVEIRNVMKMYILDTHCWSKDNNLGLNILLPGEKQHWSFRSNFWGTTLFHCRLEWERGFKEFDAYIVDETFINEFCPNKRCVWLAKQDGLYMVNGAGQHVLKYRWKMLRMP</sequence>
<reference evidence="8 9" key="1">
    <citation type="submission" date="2024-03" db="EMBL/GenBank/DDBJ databases">
        <authorList>
            <person name="Gkanogiannis A."/>
            <person name="Becerra Lopez-Lavalle L."/>
        </authorList>
    </citation>
    <scope>NUCLEOTIDE SEQUENCE [LARGE SCALE GENOMIC DNA]</scope>
</reference>
<keyword evidence="4 6" id="KW-0964">Secreted</keyword>
<evidence type="ECO:0000313" key="7">
    <source>
        <dbReference type="EMBL" id="CAK9323980.1"/>
    </source>
</evidence>
<evidence type="ECO:0000256" key="4">
    <source>
        <dbReference type="ARBA" id="ARBA00022525"/>
    </source>
</evidence>
<evidence type="ECO:0000256" key="2">
    <source>
        <dbReference type="ARBA" id="ARBA00005581"/>
    </source>
</evidence>
<dbReference type="Pfam" id="PF05938">
    <property type="entry name" value="Self-incomp_S1"/>
    <property type="match status" value="1"/>
</dbReference>
<dbReference type="EMBL" id="OZ021740">
    <property type="protein sequence ID" value="CAK9323981.1"/>
    <property type="molecule type" value="Genomic_DNA"/>
</dbReference>
<keyword evidence="9" id="KW-1185">Reference proteome</keyword>
<keyword evidence="5 6" id="KW-0732">Signal</keyword>
<feature type="chain" id="PRO_5044948848" description="S-protein homolog" evidence="6">
    <location>
        <begin position="24"/>
        <end position="148"/>
    </location>
</feature>
<dbReference type="PANTHER" id="PTHR31232:SF164">
    <property type="entry name" value="S-PROTEIN HOMOLOG"/>
    <property type="match status" value="1"/>
</dbReference>
<comment type="subcellular location">
    <subcellularLocation>
        <location evidence="1 6">Secreted</location>
    </subcellularLocation>
</comment>
<proteinExistence type="inferred from homology"/>
<accession>A0ABP0YWU2</accession>
<evidence type="ECO:0000256" key="1">
    <source>
        <dbReference type="ARBA" id="ARBA00004613"/>
    </source>
</evidence>
<evidence type="ECO:0000313" key="8">
    <source>
        <dbReference type="EMBL" id="CAK9323981.1"/>
    </source>
</evidence>
<evidence type="ECO:0000256" key="6">
    <source>
        <dbReference type="RuleBase" id="RU367044"/>
    </source>
</evidence>
<protein>
    <recommendedName>
        <fullName evidence="6">S-protein homolog</fullName>
    </recommendedName>
</protein>
<evidence type="ECO:0000256" key="5">
    <source>
        <dbReference type="ARBA" id="ARBA00022729"/>
    </source>
</evidence>
<name>A0ABP0YWU2_9ROSI</name>
<dbReference type="PANTHER" id="PTHR31232">
    <property type="match status" value="1"/>
</dbReference>
<dbReference type="EMBL" id="OZ021740">
    <property type="protein sequence ID" value="CAK9323980.1"/>
    <property type="molecule type" value="Genomic_DNA"/>
</dbReference>